<feature type="domain" description="PH" evidence="2">
    <location>
        <begin position="29"/>
        <end position="161"/>
    </location>
</feature>
<accession>A0ABS9BZ51</accession>
<dbReference type="Proteomes" id="UP001201449">
    <property type="component" value="Unassembled WGS sequence"/>
</dbReference>
<dbReference type="Pfam" id="PF26566">
    <property type="entry name" value="PH_40"/>
    <property type="match status" value="1"/>
</dbReference>
<evidence type="ECO:0000313" key="3">
    <source>
        <dbReference type="EMBL" id="MCF1753007.1"/>
    </source>
</evidence>
<feature type="transmembrane region" description="Helical" evidence="1">
    <location>
        <begin position="21"/>
        <end position="40"/>
    </location>
</feature>
<evidence type="ECO:0000259" key="2">
    <source>
        <dbReference type="Pfam" id="PF26566"/>
    </source>
</evidence>
<keyword evidence="1" id="KW-0472">Membrane</keyword>
<name>A0ABS9BZ51_9BACT</name>
<organism evidence="3 4">
    <name type="scientific">Mariniradius sediminis</name>
    <dbReference type="NCBI Taxonomy" id="2909237"/>
    <lineage>
        <taxon>Bacteria</taxon>
        <taxon>Pseudomonadati</taxon>
        <taxon>Bacteroidota</taxon>
        <taxon>Cytophagia</taxon>
        <taxon>Cytophagales</taxon>
        <taxon>Cyclobacteriaceae</taxon>
        <taxon>Mariniradius</taxon>
    </lineage>
</organism>
<keyword evidence="1" id="KW-1133">Transmembrane helix</keyword>
<dbReference type="EMBL" id="JAKEVZ010000018">
    <property type="protein sequence ID" value="MCF1753007.1"/>
    <property type="molecule type" value="Genomic_DNA"/>
</dbReference>
<proteinExistence type="predicted"/>
<sequence length="244" mass="29133">MKTLHRINKNDTLNSLKYLVRQLYALPFLLIISVPFAHYIKGMDWETSKELAPLFALIAIFIFEVIPTSIMHLTHYISNKELTVEIDRIEQTITFKKGNGTFYFRFEDLVVELHTPIYHKNKIDNMKRWATPWSNYSYMKVISKDNKEFNISSTLIRPEEFPIKVEKTKYSLWPVIKNWFVNRQEIIDAEIELKRQRLNMWKDKFSVLTLEEIERKLTNPESLDDYPKKALIELRNEKKATNIT</sequence>
<protein>
    <recommendedName>
        <fullName evidence="2">PH domain-containing protein</fullName>
    </recommendedName>
</protein>
<feature type="transmembrane region" description="Helical" evidence="1">
    <location>
        <begin position="52"/>
        <end position="73"/>
    </location>
</feature>
<keyword evidence="4" id="KW-1185">Reference proteome</keyword>
<evidence type="ECO:0000256" key="1">
    <source>
        <dbReference type="SAM" id="Phobius"/>
    </source>
</evidence>
<dbReference type="RefSeq" id="WP_234862838.1">
    <property type="nucleotide sequence ID" value="NZ_JAKEVZ010000018.1"/>
</dbReference>
<evidence type="ECO:0000313" key="4">
    <source>
        <dbReference type="Proteomes" id="UP001201449"/>
    </source>
</evidence>
<dbReference type="InterPro" id="IPR058916">
    <property type="entry name" value="PH_40"/>
</dbReference>
<gene>
    <name evidence="3" type="ORF">L0U89_18250</name>
</gene>
<keyword evidence="1" id="KW-0812">Transmembrane</keyword>
<reference evidence="3 4" key="1">
    <citation type="submission" date="2022-01" db="EMBL/GenBank/DDBJ databases">
        <title>Mariniradius saccharolyticus sp. nov., isolated from sediment of a river.</title>
        <authorList>
            <person name="Liu H."/>
        </authorList>
    </citation>
    <scope>NUCLEOTIDE SEQUENCE [LARGE SCALE GENOMIC DNA]</scope>
    <source>
        <strain evidence="3 4">RY-2</strain>
    </source>
</reference>
<comment type="caution">
    <text evidence="3">The sequence shown here is derived from an EMBL/GenBank/DDBJ whole genome shotgun (WGS) entry which is preliminary data.</text>
</comment>